<protein>
    <submittedName>
        <fullName evidence="3">Uncharacterized protein LOC106021754</fullName>
    </submittedName>
</protein>
<gene>
    <name evidence="3" type="primary">LOC106021754</name>
</gene>
<name>A0ABM2WAA6_MESAU</name>
<keyword evidence="2" id="KW-1185">Reference proteome</keyword>
<proteinExistence type="predicted"/>
<dbReference type="Proteomes" id="UP000886700">
    <property type="component" value="Unplaced"/>
</dbReference>
<accession>A0ABM2WAA6</accession>
<dbReference type="GeneID" id="106021754"/>
<sequence length="391" mass="40974">MPVCPDARRSPAASLKAWCLRLNSACRRDVQRILPAPRGSAAGPGGGARRGAGLRLRLGDAHPRPRHARSLGSPEPRGPGAPGSLGRDGALEVGLPRVTAECRLSGPPGPEVAGESRPGSDKLPRHLPDKVSSTSSSSGAGPRREGWGSRPQLPLFSQISAPTSPSRAGPDGYPRPAPRCPAAAASSRPRRGCAGVRATLLRATEGSAGSGAAGVGGCAVRARGSLPGPAVPAANCAWSDGCRCGGKLRESMSLEPGNLEVISEHEIPKVLSFKVLKPCSQHPVQKVPEKKLNGLFSSRAPVAPSKLGKGIALIGREVISSKLGCMQERPRAKNAGLHSTEARPYCREGVATRVWGTETVRFSRRCATQRCRAESPPLARSHRLLQTRRCF</sequence>
<feature type="compositionally biased region" description="Polar residues" evidence="1">
    <location>
        <begin position="155"/>
        <end position="166"/>
    </location>
</feature>
<feature type="region of interest" description="Disordered" evidence="1">
    <location>
        <begin position="58"/>
        <end position="188"/>
    </location>
</feature>
<evidence type="ECO:0000313" key="2">
    <source>
        <dbReference type="Proteomes" id="UP000886700"/>
    </source>
</evidence>
<feature type="compositionally biased region" description="Basic and acidic residues" evidence="1">
    <location>
        <begin position="118"/>
        <end position="129"/>
    </location>
</feature>
<reference evidence="3" key="1">
    <citation type="submission" date="2025-08" db="UniProtKB">
        <authorList>
            <consortium name="RefSeq"/>
        </authorList>
    </citation>
    <scope>IDENTIFICATION</scope>
    <source>
        <tissue evidence="3">Liver</tissue>
    </source>
</reference>
<evidence type="ECO:0000313" key="3">
    <source>
        <dbReference type="RefSeq" id="XP_040587879.1"/>
    </source>
</evidence>
<dbReference type="RefSeq" id="XP_040587879.1">
    <property type="nucleotide sequence ID" value="XM_040731945.1"/>
</dbReference>
<evidence type="ECO:0000256" key="1">
    <source>
        <dbReference type="SAM" id="MobiDB-lite"/>
    </source>
</evidence>
<organism evidence="2 3">
    <name type="scientific">Mesocricetus auratus</name>
    <name type="common">Golden hamster</name>
    <dbReference type="NCBI Taxonomy" id="10036"/>
    <lineage>
        <taxon>Eukaryota</taxon>
        <taxon>Metazoa</taxon>
        <taxon>Chordata</taxon>
        <taxon>Craniata</taxon>
        <taxon>Vertebrata</taxon>
        <taxon>Euteleostomi</taxon>
        <taxon>Mammalia</taxon>
        <taxon>Eutheria</taxon>
        <taxon>Euarchontoglires</taxon>
        <taxon>Glires</taxon>
        <taxon>Rodentia</taxon>
        <taxon>Myomorpha</taxon>
        <taxon>Muroidea</taxon>
        <taxon>Cricetidae</taxon>
        <taxon>Cricetinae</taxon>
        <taxon>Mesocricetus</taxon>
    </lineage>
</organism>